<evidence type="ECO:0000256" key="2">
    <source>
        <dbReference type="ARBA" id="ARBA00022908"/>
    </source>
</evidence>
<dbReference type="KEGG" id="smic:SmB9_26620"/>
<dbReference type="AlphaFoldDB" id="A0AAD1D832"/>
<dbReference type="EMBL" id="AP018711">
    <property type="protein sequence ID" value="BBE35004.1"/>
    <property type="molecule type" value="Genomic_DNA"/>
</dbReference>
<feature type="domain" description="Core-binding (CB)" evidence="7">
    <location>
        <begin position="101"/>
        <end position="182"/>
    </location>
</feature>
<dbReference type="InterPro" id="IPR044068">
    <property type="entry name" value="CB"/>
</dbReference>
<protein>
    <submittedName>
        <fullName evidence="8">Integrase</fullName>
    </submittedName>
</protein>
<dbReference type="SUPFAM" id="SSF56349">
    <property type="entry name" value="DNA breaking-rejoining enzymes"/>
    <property type="match status" value="1"/>
</dbReference>
<dbReference type="InterPro" id="IPR050808">
    <property type="entry name" value="Phage_Integrase"/>
</dbReference>
<dbReference type="InterPro" id="IPR010998">
    <property type="entry name" value="Integrase_recombinase_N"/>
</dbReference>
<evidence type="ECO:0000256" key="1">
    <source>
        <dbReference type="ARBA" id="ARBA00008857"/>
    </source>
</evidence>
<evidence type="ECO:0000256" key="5">
    <source>
        <dbReference type="PROSITE-ProRule" id="PRU01248"/>
    </source>
</evidence>
<accession>A0AAD1D832</accession>
<dbReference type="GO" id="GO:0003677">
    <property type="term" value="F:DNA binding"/>
    <property type="evidence" value="ECO:0007669"/>
    <property type="project" value="UniProtKB-UniRule"/>
</dbReference>
<dbReference type="PROSITE" id="PS51900">
    <property type="entry name" value="CB"/>
    <property type="match status" value="1"/>
</dbReference>
<dbReference type="InterPro" id="IPR025166">
    <property type="entry name" value="Integrase_DNA_bind_dom"/>
</dbReference>
<gene>
    <name evidence="8" type="ORF">SmB9_26620</name>
</gene>
<organism evidence="8 9">
    <name type="scientific">Sphingosinicella microcystinivorans</name>
    <dbReference type="NCBI Taxonomy" id="335406"/>
    <lineage>
        <taxon>Bacteria</taxon>
        <taxon>Pseudomonadati</taxon>
        <taxon>Pseudomonadota</taxon>
        <taxon>Alphaproteobacteria</taxon>
        <taxon>Sphingomonadales</taxon>
        <taxon>Sphingosinicellaceae</taxon>
        <taxon>Sphingosinicella</taxon>
    </lineage>
</organism>
<evidence type="ECO:0000256" key="3">
    <source>
        <dbReference type="ARBA" id="ARBA00023125"/>
    </source>
</evidence>
<dbReference type="PANTHER" id="PTHR30629">
    <property type="entry name" value="PROPHAGE INTEGRASE"/>
    <property type="match status" value="1"/>
</dbReference>
<dbReference type="Proteomes" id="UP000275727">
    <property type="component" value="Chromosome"/>
</dbReference>
<dbReference type="CDD" id="cd00801">
    <property type="entry name" value="INT_P4_C"/>
    <property type="match status" value="1"/>
</dbReference>
<dbReference type="Pfam" id="PF22022">
    <property type="entry name" value="Phage_int_M"/>
    <property type="match status" value="1"/>
</dbReference>
<dbReference type="Pfam" id="PF13356">
    <property type="entry name" value="Arm-DNA-bind_3"/>
    <property type="match status" value="1"/>
</dbReference>
<dbReference type="InterPro" id="IPR053876">
    <property type="entry name" value="Phage_int_M"/>
</dbReference>
<dbReference type="PROSITE" id="PS51898">
    <property type="entry name" value="TYR_RECOMBINASE"/>
    <property type="match status" value="1"/>
</dbReference>
<feature type="domain" description="Tyr recombinase" evidence="6">
    <location>
        <begin position="207"/>
        <end position="418"/>
    </location>
</feature>
<dbReference type="PANTHER" id="PTHR30629:SF2">
    <property type="entry name" value="PROPHAGE INTEGRASE INTS-RELATED"/>
    <property type="match status" value="1"/>
</dbReference>
<evidence type="ECO:0000313" key="9">
    <source>
        <dbReference type="Proteomes" id="UP000275727"/>
    </source>
</evidence>
<dbReference type="InterPro" id="IPR011010">
    <property type="entry name" value="DNA_brk_join_enz"/>
</dbReference>
<evidence type="ECO:0000313" key="8">
    <source>
        <dbReference type="EMBL" id="BBE35004.1"/>
    </source>
</evidence>
<evidence type="ECO:0000259" key="7">
    <source>
        <dbReference type="PROSITE" id="PS51900"/>
    </source>
</evidence>
<dbReference type="GO" id="GO:0006310">
    <property type="term" value="P:DNA recombination"/>
    <property type="evidence" value="ECO:0007669"/>
    <property type="project" value="UniProtKB-KW"/>
</dbReference>
<name>A0AAD1D832_SPHMI</name>
<proteinExistence type="inferred from homology"/>
<keyword evidence="3 5" id="KW-0238">DNA-binding</keyword>
<sequence length="440" mass="49414">MGALMLTDLQVRKAKPAERDYKLADSGGLYLYVTRKGAKSWRMKYRFADREKRLVFGLYPEVTLDAARKLRDEARQQLREFRDPAVEKRKRKLAASAAAMETFEKLARAWHALQAPRWAPVHAADVLSSLENDVFPHLGKLPIPAIDSRVILATLRKVEARGAIETARRLRQRISSIFCYAIAEGVADHDPASGIVKAMKPVPKKGRQPAMLRIEDARGVLVAAEGSDATPVVKLASRLLALTAVRPGVIRGVTWDEFENIDWELPDGTGGEPPLWRIPSARMKLVLVRKDETAFDHLVPLSRQSVAVLRAMRTLTGRNQLVFPSQRHAHRPMSENAIGYLYNRVGFHGRHVPHGWRASFSTIMNEVAERSARESGQRILAELDAKVIDLMLAHVPANTVESAYNRAAFMDRRIEIAQEWADRLCEGLAEPAKLLEGNRR</sequence>
<dbReference type="InterPro" id="IPR013762">
    <property type="entry name" value="Integrase-like_cat_sf"/>
</dbReference>
<dbReference type="Gene3D" id="1.10.443.10">
    <property type="entry name" value="Intergrase catalytic core"/>
    <property type="match status" value="1"/>
</dbReference>
<keyword evidence="4" id="KW-0233">DNA recombination</keyword>
<evidence type="ECO:0000256" key="4">
    <source>
        <dbReference type="ARBA" id="ARBA00023172"/>
    </source>
</evidence>
<dbReference type="Gene3D" id="1.10.150.130">
    <property type="match status" value="1"/>
</dbReference>
<keyword evidence="2" id="KW-0229">DNA integration</keyword>
<dbReference type="Gene3D" id="3.30.160.390">
    <property type="entry name" value="Integrase, DNA-binding domain"/>
    <property type="match status" value="1"/>
</dbReference>
<evidence type="ECO:0000259" key="6">
    <source>
        <dbReference type="PROSITE" id="PS51898"/>
    </source>
</evidence>
<dbReference type="InterPro" id="IPR038488">
    <property type="entry name" value="Integrase_DNA-bd_sf"/>
</dbReference>
<dbReference type="GO" id="GO:0015074">
    <property type="term" value="P:DNA integration"/>
    <property type="evidence" value="ECO:0007669"/>
    <property type="project" value="UniProtKB-KW"/>
</dbReference>
<comment type="similarity">
    <text evidence="1">Belongs to the 'phage' integrase family.</text>
</comment>
<reference evidence="8 9" key="1">
    <citation type="submission" date="2018-06" db="EMBL/GenBank/DDBJ databases">
        <title>Complete Genome Sequence of the Microcystin-Degrading Bacterium Sphingosinicella microcystinivorans Strain B-9.</title>
        <authorList>
            <person name="Jin H."/>
            <person name="Nishizawa T."/>
            <person name="Guo Y."/>
            <person name="Nishizawa A."/>
            <person name="Park H."/>
            <person name="Kato H."/>
            <person name="Tsuji K."/>
            <person name="Harada K."/>
        </authorList>
    </citation>
    <scope>NUCLEOTIDE SEQUENCE [LARGE SCALE GENOMIC DNA]</scope>
    <source>
        <strain evidence="8 9">B9</strain>
    </source>
</reference>
<dbReference type="InterPro" id="IPR002104">
    <property type="entry name" value="Integrase_catalytic"/>
</dbReference>